<sequence length="483" mass="55590">MQKLIVIGLDGLSAEWVNQWIDDLPNLKKIINNGISGKLKSIIQPVTPAAWTSIITGKDQGHFGFTDFIYRKGTSYNDIGFVHSKKITIPTIFNMLSQHHKKVWTLGVPVSYPPVYIPNGGSLSCFMAPQSSGKITSPEELKKEIIEYLQEDIVLDVVIDEKAVDYHQLQKDILHMDEQRFNTLDYIFKHKEWDLLFTVFMGTDRIGHYFVEFQDDQHPRYDKNNEYKNVIWEHYKYCDQRIGELLDQLDDQTNIMILSDHGMQKLERKFNINDWLIQKGYLVLNQNTNTITSLAQASIDWEKTIAWASGYGGQIYLNTRELGGFGTTDNEQYNMYLEQISEQLINYFNDMNIDIELYTGSELFTGDQKDKCPDLCLQIDDYRTLTSDRIGNPDLFTESKKLGKDGGAHAINGFIAFAGPQIKQNGVYDDMNLYDIAPTILNLFQVPVPNHFEGRILHAVEDEIYSAEDEEELVNRLKALYLD</sequence>
<dbReference type="InterPro" id="IPR002591">
    <property type="entry name" value="Phosphodiest/P_Trfase"/>
</dbReference>
<dbReference type="RefSeq" id="WP_204823696.1">
    <property type="nucleotide sequence ID" value="NZ_JBHUGF010000010.1"/>
</dbReference>
<dbReference type="SUPFAM" id="SSF53649">
    <property type="entry name" value="Alkaline phosphatase-like"/>
    <property type="match status" value="1"/>
</dbReference>
<dbReference type="Gene3D" id="3.40.720.10">
    <property type="entry name" value="Alkaline Phosphatase, subunit A"/>
    <property type="match status" value="2"/>
</dbReference>
<proteinExistence type="predicted"/>
<comment type="caution">
    <text evidence="1">The sequence shown here is derived from an EMBL/GenBank/DDBJ whole genome shotgun (WGS) entry which is preliminary data.</text>
</comment>
<gene>
    <name evidence="1" type="ORF">ACFSGI_08420</name>
</gene>
<dbReference type="InterPro" id="IPR017850">
    <property type="entry name" value="Alkaline_phosphatase_core_sf"/>
</dbReference>
<name>A0ABW4UV30_9BACL</name>
<protein>
    <submittedName>
        <fullName evidence="1">Alkaline phosphatase family protein</fullName>
    </submittedName>
</protein>
<organism evidence="1 2">
    <name type="scientific">Paenibacillus nicotianae</name>
    <dbReference type="NCBI Taxonomy" id="1526551"/>
    <lineage>
        <taxon>Bacteria</taxon>
        <taxon>Bacillati</taxon>
        <taxon>Bacillota</taxon>
        <taxon>Bacilli</taxon>
        <taxon>Bacillales</taxon>
        <taxon>Paenibacillaceae</taxon>
        <taxon>Paenibacillus</taxon>
    </lineage>
</organism>
<dbReference type="PANTHER" id="PTHR10151:SF120">
    <property type="entry name" value="BIS(5'-ADENOSYL)-TRIPHOSPHATASE"/>
    <property type="match status" value="1"/>
</dbReference>
<dbReference type="Pfam" id="PF01663">
    <property type="entry name" value="Phosphodiest"/>
    <property type="match status" value="1"/>
</dbReference>
<keyword evidence="2" id="KW-1185">Reference proteome</keyword>
<evidence type="ECO:0000313" key="2">
    <source>
        <dbReference type="Proteomes" id="UP001597403"/>
    </source>
</evidence>
<accession>A0ABW4UV30</accession>
<dbReference type="EMBL" id="JBHUGF010000010">
    <property type="protein sequence ID" value="MFD1989980.1"/>
    <property type="molecule type" value="Genomic_DNA"/>
</dbReference>
<reference evidence="2" key="1">
    <citation type="journal article" date="2019" name="Int. J. Syst. Evol. Microbiol.">
        <title>The Global Catalogue of Microorganisms (GCM) 10K type strain sequencing project: providing services to taxonomists for standard genome sequencing and annotation.</title>
        <authorList>
            <consortium name="The Broad Institute Genomics Platform"/>
            <consortium name="The Broad Institute Genome Sequencing Center for Infectious Disease"/>
            <person name="Wu L."/>
            <person name="Ma J."/>
        </authorList>
    </citation>
    <scope>NUCLEOTIDE SEQUENCE [LARGE SCALE GENOMIC DNA]</scope>
    <source>
        <strain evidence="2">CGMCC 1.15067</strain>
    </source>
</reference>
<dbReference type="Proteomes" id="UP001597403">
    <property type="component" value="Unassembled WGS sequence"/>
</dbReference>
<dbReference type="PANTHER" id="PTHR10151">
    <property type="entry name" value="ECTONUCLEOTIDE PYROPHOSPHATASE/PHOSPHODIESTERASE"/>
    <property type="match status" value="1"/>
</dbReference>
<evidence type="ECO:0000313" key="1">
    <source>
        <dbReference type="EMBL" id="MFD1989980.1"/>
    </source>
</evidence>